<evidence type="ECO:0000313" key="11">
    <source>
        <dbReference type="Proteomes" id="UP000887565"/>
    </source>
</evidence>
<keyword evidence="4" id="KW-0808">Transferase</keyword>
<keyword evidence="6" id="KW-0012">Acyltransferase</keyword>
<sequence length="503" mass="56442">MTVFRLLISTANGINTEEETSLEPVKKEAKFLLRIFLHVQCVVVVIFAYIRELLLRIGFMRKSRRKDHQSTRHFPNLYNDFISLFSRNIYGAFKSEIVNKYVTTAPDRSIDIFHRRKVGNRKIMYRKDDVVNFGSYNYLGFSQNCGPCARESARIIRKFGLATCSSRHELGSSPIYRELERSFADFLGVEDSICFAMGFVTNMSNIGCLVGPKSLILSDQFNHSSLVSGCRLTRPGVKIQTFKHNNMIDLENRLIEAITGGRKFDKILVCVEGIYSMEGTMAPLPKILELKRIYKFYLYLDEAHSIGALGANGRGVCDYFGVDPQQVDILMGTFTKGFGSVGGYIAGRKCVIDHLRAKSPASCYGYGLSAPCAQQVITSIKMLNGHGEYDLAESGVMSGKDRIKNLAANTRYFQNRLKSLKIPVYGHEDSPVVTVPVHFMTKIIYAYRAMLDDGVGIVVVAYPATPIMSARIRFCLSALHTKRDLDKAIDSLNAVIDVINIRL</sequence>
<proteinExistence type="inferred from homology"/>
<evidence type="ECO:0000256" key="1">
    <source>
        <dbReference type="ARBA" id="ARBA00001933"/>
    </source>
</evidence>
<dbReference type="Proteomes" id="UP000887565">
    <property type="component" value="Unplaced"/>
</dbReference>
<accession>A0A915IYF2</accession>
<evidence type="ECO:0000313" key="12">
    <source>
        <dbReference type="WBParaSite" id="nRc.2.0.1.t18762-RA"/>
    </source>
</evidence>
<reference evidence="12" key="1">
    <citation type="submission" date="2022-11" db="UniProtKB">
        <authorList>
            <consortium name="WormBaseParasite"/>
        </authorList>
    </citation>
    <scope>IDENTIFICATION</scope>
</reference>
<evidence type="ECO:0000256" key="3">
    <source>
        <dbReference type="ARBA" id="ARBA00013220"/>
    </source>
</evidence>
<feature type="transmembrane region" description="Helical" evidence="9">
    <location>
        <begin position="31"/>
        <end position="54"/>
    </location>
</feature>
<comment type="similarity">
    <text evidence="2 8">Belongs to the class-II pyridoxal-phosphate-dependent aminotransferase family.</text>
</comment>
<dbReference type="InterPro" id="IPR050087">
    <property type="entry name" value="AON_synthase_class-II"/>
</dbReference>
<keyword evidence="9" id="KW-0472">Membrane</keyword>
<name>A0A915IYF2_ROMCU</name>
<dbReference type="GO" id="GO:0016020">
    <property type="term" value="C:membrane"/>
    <property type="evidence" value="ECO:0007669"/>
    <property type="project" value="GOC"/>
</dbReference>
<keyword evidence="9" id="KW-0812">Transmembrane</keyword>
<dbReference type="CDD" id="cd06454">
    <property type="entry name" value="KBL_like"/>
    <property type="match status" value="1"/>
</dbReference>
<dbReference type="PANTHER" id="PTHR13693">
    <property type="entry name" value="CLASS II AMINOTRANSFERASE/8-AMINO-7-OXONONANOATE SYNTHASE"/>
    <property type="match status" value="1"/>
</dbReference>
<dbReference type="EC" id="2.3.1.50" evidence="3"/>
<dbReference type="PANTHER" id="PTHR13693:SF3">
    <property type="entry name" value="LD36009P"/>
    <property type="match status" value="1"/>
</dbReference>
<evidence type="ECO:0000256" key="7">
    <source>
        <dbReference type="ARBA" id="ARBA00048528"/>
    </source>
</evidence>
<dbReference type="GO" id="GO:0046512">
    <property type="term" value="P:sphingosine biosynthetic process"/>
    <property type="evidence" value="ECO:0007669"/>
    <property type="project" value="TreeGrafter"/>
</dbReference>
<dbReference type="OMA" id="RMMSGHT"/>
<keyword evidence="9" id="KW-1133">Transmembrane helix</keyword>
<comment type="catalytic activity">
    <reaction evidence="7">
        <text>L-serine + hexadecanoyl-CoA + H(+) = 3-oxosphinganine + CO2 + CoA</text>
        <dbReference type="Rhea" id="RHEA:14761"/>
        <dbReference type="ChEBI" id="CHEBI:15378"/>
        <dbReference type="ChEBI" id="CHEBI:16526"/>
        <dbReference type="ChEBI" id="CHEBI:33384"/>
        <dbReference type="ChEBI" id="CHEBI:57287"/>
        <dbReference type="ChEBI" id="CHEBI:57379"/>
        <dbReference type="ChEBI" id="CHEBI:58299"/>
        <dbReference type="EC" id="2.3.1.50"/>
    </reaction>
</comment>
<dbReference type="InterPro" id="IPR015422">
    <property type="entry name" value="PyrdxlP-dep_Trfase_small"/>
</dbReference>
<evidence type="ECO:0000256" key="8">
    <source>
        <dbReference type="RuleBase" id="RU003693"/>
    </source>
</evidence>
<dbReference type="InterPro" id="IPR015421">
    <property type="entry name" value="PyrdxlP-dep_Trfase_major"/>
</dbReference>
<dbReference type="Gene3D" id="3.90.1150.10">
    <property type="entry name" value="Aspartate Aminotransferase, domain 1"/>
    <property type="match status" value="1"/>
</dbReference>
<comment type="cofactor">
    <cofactor evidence="1 8">
        <name>pyridoxal 5'-phosphate</name>
        <dbReference type="ChEBI" id="CHEBI:597326"/>
    </cofactor>
</comment>
<evidence type="ECO:0000259" key="10">
    <source>
        <dbReference type="Pfam" id="PF00155"/>
    </source>
</evidence>
<evidence type="ECO:0000256" key="5">
    <source>
        <dbReference type="ARBA" id="ARBA00022898"/>
    </source>
</evidence>
<evidence type="ECO:0000256" key="4">
    <source>
        <dbReference type="ARBA" id="ARBA00022679"/>
    </source>
</evidence>
<dbReference type="InterPro" id="IPR015424">
    <property type="entry name" value="PyrdxlP-dep_Trfase"/>
</dbReference>
<dbReference type="WBParaSite" id="nRc.2.0.1.t18762-RA">
    <property type="protein sequence ID" value="nRc.2.0.1.t18762-RA"/>
    <property type="gene ID" value="nRc.2.0.1.g18762"/>
</dbReference>
<dbReference type="GO" id="GO:0046513">
    <property type="term" value="P:ceramide biosynthetic process"/>
    <property type="evidence" value="ECO:0007669"/>
    <property type="project" value="TreeGrafter"/>
</dbReference>
<dbReference type="InterPro" id="IPR001917">
    <property type="entry name" value="Aminotrans_II_pyridoxalP_BS"/>
</dbReference>
<dbReference type="GO" id="GO:0004758">
    <property type="term" value="F:serine C-palmitoyltransferase activity"/>
    <property type="evidence" value="ECO:0007669"/>
    <property type="project" value="UniProtKB-EC"/>
</dbReference>
<organism evidence="11 12">
    <name type="scientific">Romanomermis culicivorax</name>
    <name type="common">Nematode worm</name>
    <dbReference type="NCBI Taxonomy" id="13658"/>
    <lineage>
        <taxon>Eukaryota</taxon>
        <taxon>Metazoa</taxon>
        <taxon>Ecdysozoa</taxon>
        <taxon>Nematoda</taxon>
        <taxon>Enoplea</taxon>
        <taxon>Dorylaimia</taxon>
        <taxon>Mermithida</taxon>
        <taxon>Mermithoidea</taxon>
        <taxon>Mermithidae</taxon>
        <taxon>Romanomermis</taxon>
    </lineage>
</organism>
<evidence type="ECO:0000256" key="2">
    <source>
        <dbReference type="ARBA" id="ARBA00008392"/>
    </source>
</evidence>
<dbReference type="AlphaFoldDB" id="A0A915IYF2"/>
<dbReference type="GO" id="GO:0030170">
    <property type="term" value="F:pyridoxal phosphate binding"/>
    <property type="evidence" value="ECO:0007669"/>
    <property type="project" value="InterPro"/>
</dbReference>
<dbReference type="Gene3D" id="3.40.640.10">
    <property type="entry name" value="Type I PLP-dependent aspartate aminotransferase-like (Major domain)"/>
    <property type="match status" value="1"/>
</dbReference>
<evidence type="ECO:0000256" key="9">
    <source>
        <dbReference type="SAM" id="Phobius"/>
    </source>
</evidence>
<evidence type="ECO:0000256" key="6">
    <source>
        <dbReference type="ARBA" id="ARBA00023315"/>
    </source>
</evidence>
<dbReference type="InterPro" id="IPR004839">
    <property type="entry name" value="Aminotransferase_I/II_large"/>
</dbReference>
<dbReference type="Pfam" id="PF00155">
    <property type="entry name" value="Aminotran_1_2"/>
    <property type="match status" value="1"/>
</dbReference>
<dbReference type="SUPFAM" id="SSF53383">
    <property type="entry name" value="PLP-dependent transferases"/>
    <property type="match status" value="1"/>
</dbReference>
<dbReference type="GO" id="GO:0017059">
    <property type="term" value="C:serine palmitoyltransferase complex"/>
    <property type="evidence" value="ECO:0007669"/>
    <property type="project" value="TreeGrafter"/>
</dbReference>
<keyword evidence="5 8" id="KW-0663">Pyridoxal phosphate</keyword>
<dbReference type="PROSITE" id="PS00599">
    <property type="entry name" value="AA_TRANSFER_CLASS_2"/>
    <property type="match status" value="1"/>
</dbReference>
<protein>
    <recommendedName>
        <fullName evidence="3">serine C-palmitoyltransferase</fullName>
        <ecNumber evidence="3">2.3.1.50</ecNumber>
    </recommendedName>
</protein>
<keyword evidence="11" id="KW-1185">Reference proteome</keyword>
<feature type="domain" description="Aminotransferase class I/classII large" evidence="10">
    <location>
        <begin position="129"/>
        <end position="492"/>
    </location>
</feature>